<dbReference type="SUPFAM" id="SSF53062">
    <property type="entry name" value="PTS system fructose IIA component-like"/>
    <property type="match status" value="1"/>
</dbReference>
<keyword evidence="4" id="KW-0762">Sugar transport</keyword>
<keyword evidence="2" id="KW-0813">Transport</keyword>
<feature type="domain" description="PTS EIIA type-4" evidence="8">
    <location>
        <begin position="1"/>
        <end position="119"/>
    </location>
</feature>
<dbReference type="CDD" id="cd00006">
    <property type="entry name" value="PTS_IIA_man"/>
    <property type="match status" value="1"/>
</dbReference>
<dbReference type="InterPro" id="IPR004701">
    <property type="entry name" value="PTS_EIIA_man-typ"/>
</dbReference>
<comment type="caution">
    <text evidence="9">The sequence shown here is derived from an EMBL/GenBank/DDBJ whole genome shotgun (WGS) entry which is preliminary data.</text>
</comment>
<keyword evidence="6" id="KW-0598">Phosphotransferase system</keyword>
<reference evidence="9 10" key="1">
    <citation type="submission" date="2015-01" db="EMBL/GenBank/DDBJ databases">
        <title>Draft Genome Sequences of Four Bacillus thermoamylovorans Strains, Isolated From Food Products.</title>
        <authorList>
            <person name="Krawcyk A.O."/>
            <person name="Berendsen E.M."/>
            <person name="Eijlander R.T."/>
            <person name="de Jong A."/>
            <person name="Wells-Bennik M."/>
            <person name="Kuipers O.P."/>
        </authorList>
    </citation>
    <scope>NUCLEOTIDE SEQUENCE [LARGE SCALE GENOMIC DNA]</scope>
    <source>
        <strain evidence="9 10">B4167</strain>
    </source>
</reference>
<organism evidence="9 10">
    <name type="scientific">Caldibacillus thermoamylovorans</name>
    <dbReference type="NCBI Taxonomy" id="35841"/>
    <lineage>
        <taxon>Bacteria</taxon>
        <taxon>Bacillati</taxon>
        <taxon>Bacillota</taxon>
        <taxon>Bacilli</taxon>
        <taxon>Bacillales</taxon>
        <taxon>Bacillaceae</taxon>
        <taxon>Caldibacillus</taxon>
    </lineage>
</organism>
<evidence type="ECO:0000256" key="5">
    <source>
        <dbReference type="ARBA" id="ARBA00022679"/>
    </source>
</evidence>
<dbReference type="GO" id="GO:0016301">
    <property type="term" value="F:kinase activity"/>
    <property type="evidence" value="ECO:0007669"/>
    <property type="project" value="UniProtKB-KW"/>
</dbReference>
<dbReference type="GO" id="GO:0005737">
    <property type="term" value="C:cytoplasm"/>
    <property type="evidence" value="ECO:0007669"/>
    <property type="project" value="UniProtKB-SubCell"/>
</dbReference>
<name>A0ABD4ABR6_9BACI</name>
<dbReference type="AlphaFoldDB" id="A0ABD4ABR6"/>
<proteinExistence type="predicted"/>
<dbReference type="Gene3D" id="3.40.50.510">
    <property type="entry name" value="Phosphotransferase system, mannose-type IIA component"/>
    <property type="match status" value="1"/>
</dbReference>
<dbReference type="PROSITE" id="PS51096">
    <property type="entry name" value="PTS_EIIA_TYPE_4"/>
    <property type="match status" value="1"/>
</dbReference>
<evidence type="ECO:0000256" key="7">
    <source>
        <dbReference type="ARBA" id="ARBA00022777"/>
    </source>
</evidence>
<evidence type="ECO:0000256" key="1">
    <source>
        <dbReference type="ARBA" id="ARBA00004496"/>
    </source>
</evidence>
<evidence type="ECO:0000313" key="10">
    <source>
        <dbReference type="Proteomes" id="UP000032076"/>
    </source>
</evidence>
<protein>
    <recommendedName>
        <fullName evidence="8">PTS EIIA type-4 domain-containing protein</fullName>
    </recommendedName>
</protein>
<dbReference type="PANTHER" id="PTHR33799:SF1">
    <property type="entry name" value="PTS SYSTEM MANNOSE-SPECIFIC EIIAB COMPONENT-RELATED"/>
    <property type="match status" value="1"/>
</dbReference>
<dbReference type="RefSeq" id="WP_041901877.1">
    <property type="nucleotide sequence ID" value="NZ_JXLT01000154.1"/>
</dbReference>
<dbReference type="InterPro" id="IPR036662">
    <property type="entry name" value="PTS_EIIA_man-typ_sf"/>
</dbReference>
<dbReference type="Pfam" id="PF03610">
    <property type="entry name" value="EIIA-man"/>
    <property type="match status" value="1"/>
</dbReference>
<dbReference type="EMBL" id="JXLU01000004">
    <property type="protein sequence ID" value="KIO74341.1"/>
    <property type="molecule type" value="Genomic_DNA"/>
</dbReference>
<sequence>MQYILASHGQYAIETKNSCQMITGNNDQIHAIAFTENMSIDDVIMQYKEIIRKSNDDKFTIVVDILGGTPCNAAVITSQEYSNITVVTGLSLALVIPLSLGESVNTVINEVKDSIKILVSENNKLMSSIGEEED</sequence>
<evidence type="ECO:0000256" key="2">
    <source>
        <dbReference type="ARBA" id="ARBA00022448"/>
    </source>
</evidence>
<evidence type="ECO:0000313" key="9">
    <source>
        <dbReference type="EMBL" id="KIO74341.1"/>
    </source>
</evidence>
<evidence type="ECO:0000256" key="3">
    <source>
        <dbReference type="ARBA" id="ARBA00022490"/>
    </source>
</evidence>
<dbReference type="InterPro" id="IPR033887">
    <property type="entry name" value="PTS_IIA_man"/>
</dbReference>
<keyword evidence="3" id="KW-0963">Cytoplasm</keyword>
<dbReference type="GO" id="GO:0009401">
    <property type="term" value="P:phosphoenolpyruvate-dependent sugar phosphotransferase system"/>
    <property type="evidence" value="ECO:0007669"/>
    <property type="project" value="UniProtKB-KW"/>
</dbReference>
<keyword evidence="5" id="KW-0808">Transferase</keyword>
<evidence type="ECO:0000259" key="8">
    <source>
        <dbReference type="PROSITE" id="PS51096"/>
    </source>
</evidence>
<dbReference type="InterPro" id="IPR051471">
    <property type="entry name" value="Bacterial_PTS_sugar_comp"/>
</dbReference>
<dbReference type="Proteomes" id="UP000032076">
    <property type="component" value="Unassembled WGS sequence"/>
</dbReference>
<evidence type="ECO:0000256" key="6">
    <source>
        <dbReference type="ARBA" id="ARBA00022683"/>
    </source>
</evidence>
<dbReference type="PANTHER" id="PTHR33799">
    <property type="entry name" value="PTS PERMEASE-RELATED-RELATED"/>
    <property type="match status" value="1"/>
</dbReference>
<gene>
    <name evidence="9" type="ORF">B4167_1469</name>
</gene>
<accession>A0ABD4ABR6</accession>
<evidence type="ECO:0000256" key="4">
    <source>
        <dbReference type="ARBA" id="ARBA00022597"/>
    </source>
</evidence>
<comment type="subcellular location">
    <subcellularLocation>
        <location evidence="1">Cytoplasm</location>
    </subcellularLocation>
</comment>
<keyword evidence="7" id="KW-0418">Kinase</keyword>